<dbReference type="OrthoDB" id="9802627at2"/>
<evidence type="ECO:0000313" key="3">
    <source>
        <dbReference type="EMBL" id="TQJ01203.1"/>
    </source>
</evidence>
<dbReference type="PANTHER" id="PTHR30023">
    <property type="entry name" value="D-ALANYL-D-ALANINE CARBOXYPEPTIDASE"/>
    <property type="match status" value="1"/>
</dbReference>
<dbReference type="EMBL" id="VFML01000001">
    <property type="protein sequence ID" value="TQJ01203.1"/>
    <property type="molecule type" value="Genomic_DNA"/>
</dbReference>
<dbReference type="InterPro" id="IPR012338">
    <property type="entry name" value="Beta-lactam/transpept-like"/>
</dbReference>
<proteinExistence type="inferred from homology"/>
<dbReference type="GO" id="GO:0006508">
    <property type="term" value="P:proteolysis"/>
    <property type="evidence" value="ECO:0007669"/>
    <property type="project" value="InterPro"/>
</dbReference>
<dbReference type="RefSeq" id="WP_141996040.1">
    <property type="nucleotide sequence ID" value="NZ_VFML01000001.1"/>
</dbReference>
<dbReference type="Gene3D" id="3.50.80.20">
    <property type="entry name" value="D-Ala-D-Ala carboxypeptidase C, peptidase S13"/>
    <property type="match status" value="1"/>
</dbReference>
<dbReference type="GO" id="GO:0004185">
    <property type="term" value="F:serine-type carboxypeptidase activity"/>
    <property type="evidence" value="ECO:0007669"/>
    <property type="project" value="InterPro"/>
</dbReference>
<keyword evidence="3" id="KW-0121">Carboxypeptidase</keyword>
<name>A0A542DDR8_AMYCI</name>
<sequence>MSRPWRSGWRFVLPAALLCALVIVPVGAPTAESDNPLGRDLSAILADPAFAGADVGLIVRRADSGEVLFDRRSRQRRQPASTGKLLTTTAALERLGPGHRFRTTVASTARRSGPVLSGDLYLRGGGDPTMLAADYQALAAEIADSGVRVVRGRLVADDSFFDDVRLGTGWAWDDEPYYYNAQTSALTIAPDTDYDAGSIVVRVTPGRRGAPAEVELEPANDYVEVVNSATTSAPGQPARIGVRRAHGDNIITVSGSIPEGGAPVRAYRAVWEPTGLAAAVFRDALARHGVRVLGETAGGVTPTGARVLAEHRSMAVGELLTPFLKLSNNMHAETLVKAMGKAESDRGTWPAGVEAVGSSLPSMGVDPNELFIVDGSGLSRMDQVAPAQLASLLLAAREEPWFDRFHAALPVAGVSDRMVGGTLRNRMRGTAAEGNVHAKTGSYTGVSALAGYVAAADGSELVFAMVSNQTLDNVRPLEDAVAVRLAQYEGANGSRKPAHIPAPRSAVEPAARHDLECSWLKAC</sequence>
<dbReference type="Pfam" id="PF02113">
    <property type="entry name" value="Peptidase_S13"/>
    <property type="match status" value="1"/>
</dbReference>
<reference evidence="3 4" key="1">
    <citation type="submission" date="2019-06" db="EMBL/GenBank/DDBJ databases">
        <title>Sequencing the genomes of 1000 actinobacteria strains.</title>
        <authorList>
            <person name="Klenk H.-P."/>
        </authorList>
    </citation>
    <scope>NUCLEOTIDE SEQUENCE [LARGE SCALE GENOMIC DNA]</scope>
    <source>
        <strain evidence="3 4">DSM 45679</strain>
    </source>
</reference>
<comment type="similarity">
    <text evidence="1">Belongs to the peptidase S13 family.</text>
</comment>
<dbReference type="NCBIfam" id="TIGR00666">
    <property type="entry name" value="PBP4"/>
    <property type="match status" value="1"/>
</dbReference>
<gene>
    <name evidence="3" type="ORF">FB471_0868</name>
</gene>
<dbReference type="AlphaFoldDB" id="A0A542DDR8"/>
<dbReference type="Gene3D" id="3.40.710.10">
    <property type="entry name" value="DD-peptidase/beta-lactamase superfamily"/>
    <property type="match status" value="1"/>
</dbReference>
<dbReference type="PRINTS" id="PR00922">
    <property type="entry name" value="DADACBPTASE3"/>
</dbReference>
<dbReference type="SUPFAM" id="SSF56601">
    <property type="entry name" value="beta-lactamase/transpeptidase-like"/>
    <property type="match status" value="1"/>
</dbReference>
<evidence type="ECO:0000313" key="4">
    <source>
        <dbReference type="Proteomes" id="UP000320876"/>
    </source>
</evidence>
<dbReference type="PANTHER" id="PTHR30023:SF0">
    <property type="entry name" value="PENICILLIN-SENSITIVE CARBOXYPEPTIDASE A"/>
    <property type="match status" value="1"/>
</dbReference>
<protein>
    <submittedName>
        <fullName evidence="3">D-alanyl-D-alanine carboxypeptidase/D-alanyl-D-alanine-endopeptidase (Penicillin-binding protein 4)</fullName>
    </submittedName>
</protein>
<dbReference type="InterPro" id="IPR000667">
    <property type="entry name" value="Peptidase_S13"/>
</dbReference>
<comment type="caution">
    <text evidence="3">The sequence shown here is derived from an EMBL/GenBank/DDBJ whole genome shotgun (WGS) entry which is preliminary data.</text>
</comment>
<keyword evidence="2" id="KW-0378">Hydrolase</keyword>
<keyword evidence="3" id="KW-0645">Protease</keyword>
<organism evidence="3 4">
    <name type="scientific">Amycolatopsis cihanbeyliensis</name>
    <dbReference type="NCBI Taxonomy" id="1128664"/>
    <lineage>
        <taxon>Bacteria</taxon>
        <taxon>Bacillati</taxon>
        <taxon>Actinomycetota</taxon>
        <taxon>Actinomycetes</taxon>
        <taxon>Pseudonocardiales</taxon>
        <taxon>Pseudonocardiaceae</taxon>
        <taxon>Amycolatopsis</taxon>
    </lineage>
</organism>
<accession>A0A542DDR8</accession>
<dbReference type="Proteomes" id="UP000320876">
    <property type="component" value="Unassembled WGS sequence"/>
</dbReference>
<keyword evidence="4" id="KW-1185">Reference proteome</keyword>
<evidence type="ECO:0000256" key="2">
    <source>
        <dbReference type="ARBA" id="ARBA00022801"/>
    </source>
</evidence>
<evidence type="ECO:0000256" key="1">
    <source>
        <dbReference type="ARBA" id="ARBA00006096"/>
    </source>
</evidence>
<dbReference type="GO" id="GO:0000270">
    <property type="term" value="P:peptidoglycan metabolic process"/>
    <property type="evidence" value="ECO:0007669"/>
    <property type="project" value="TreeGrafter"/>
</dbReference>